<protein>
    <submittedName>
        <fullName evidence="2">Uncharacterized protein</fullName>
    </submittedName>
</protein>
<dbReference type="EMBL" id="JALLAZ020000102">
    <property type="protein sequence ID" value="KAL3803964.1"/>
    <property type="molecule type" value="Genomic_DNA"/>
</dbReference>
<feature type="region of interest" description="Disordered" evidence="1">
    <location>
        <begin position="1"/>
        <end position="50"/>
    </location>
</feature>
<gene>
    <name evidence="2" type="ORF">ACHAW5_001741</name>
</gene>
<sequence length="50" mass="5258">MGRLSPPAVPFFSLFGPSPSPPPSGGVSGEARRGEARRCETTTTHDEQCV</sequence>
<reference evidence="2 3" key="1">
    <citation type="submission" date="2024-10" db="EMBL/GenBank/DDBJ databases">
        <title>Updated reference genomes for cyclostephanoid diatoms.</title>
        <authorList>
            <person name="Roberts W.R."/>
            <person name="Alverson A.J."/>
        </authorList>
    </citation>
    <scope>NUCLEOTIDE SEQUENCE [LARGE SCALE GENOMIC DNA]</scope>
    <source>
        <strain evidence="2 3">AJA276-08</strain>
    </source>
</reference>
<evidence type="ECO:0000313" key="3">
    <source>
        <dbReference type="Proteomes" id="UP001530315"/>
    </source>
</evidence>
<evidence type="ECO:0000313" key="2">
    <source>
        <dbReference type="EMBL" id="KAL3803964.1"/>
    </source>
</evidence>
<accession>A0ABD3QU89</accession>
<dbReference type="AlphaFoldDB" id="A0ABD3QU89"/>
<dbReference type="Proteomes" id="UP001530315">
    <property type="component" value="Unassembled WGS sequence"/>
</dbReference>
<feature type="compositionally biased region" description="Basic and acidic residues" evidence="1">
    <location>
        <begin position="30"/>
        <end position="50"/>
    </location>
</feature>
<comment type="caution">
    <text evidence="2">The sequence shown here is derived from an EMBL/GenBank/DDBJ whole genome shotgun (WGS) entry which is preliminary data.</text>
</comment>
<organism evidence="2 3">
    <name type="scientific">Stephanodiscus triporus</name>
    <dbReference type="NCBI Taxonomy" id="2934178"/>
    <lineage>
        <taxon>Eukaryota</taxon>
        <taxon>Sar</taxon>
        <taxon>Stramenopiles</taxon>
        <taxon>Ochrophyta</taxon>
        <taxon>Bacillariophyta</taxon>
        <taxon>Coscinodiscophyceae</taxon>
        <taxon>Thalassiosirophycidae</taxon>
        <taxon>Stephanodiscales</taxon>
        <taxon>Stephanodiscaceae</taxon>
        <taxon>Stephanodiscus</taxon>
    </lineage>
</organism>
<keyword evidence="3" id="KW-1185">Reference proteome</keyword>
<name>A0ABD3QU89_9STRA</name>
<evidence type="ECO:0000256" key="1">
    <source>
        <dbReference type="SAM" id="MobiDB-lite"/>
    </source>
</evidence>
<proteinExistence type="predicted"/>